<keyword evidence="1" id="KW-0805">Transcription regulation</keyword>
<organism evidence="6 7">
    <name type="scientific">Roseovarius litoreus</name>
    <dbReference type="NCBI Taxonomy" id="1155722"/>
    <lineage>
        <taxon>Bacteria</taxon>
        <taxon>Pseudomonadati</taxon>
        <taxon>Pseudomonadota</taxon>
        <taxon>Alphaproteobacteria</taxon>
        <taxon>Rhodobacterales</taxon>
        <taxon>Roseobacteraceae</taxon>
        <taxon>Roseovarius</taxon>
    </lineage>
</organism>
<dbReference type="GO" id="GO:0003700">
    <property type="term" value="F:DNA-binding transcription factor activity"/>
    <property type="evidence" value="ECO:0007669"/>
    <property type="project" value="InterPro"/>
</dbReference>
<feature type="region of interest" description="Disordered" evidence="4">
    <location>
        <begin position="244"/>
        <end position="267"/>
    </location>
</feature>
<evidence type="ECO:0000256" key="3">
    <source>
        <dbReference type="ARBA" id="ARBA00023163"/>
    </source>
</evidence>
<dbReference type="GO" id="GO:0043565">
    <property type="term" value="F:sequence-specific DNA binding"/>
    <property type="evidence" value="ECO:0007669"/>
    <property type="project" value="InterPro"/>
</dbReference>
<name>A0A1M7H546_9RHOB</name>
<accession>A0A1M7H546</accession>
<sequence>MTLAQWAGPARWKAELPHSHDTHSILWITRGQGRCLLDGIRRGVGVHNAVIIPAGTLFSTDLARLGFGLVCAIPPSEAVPMPDSAQLLRLRDVHAQSELTTILETMQREDKAQRPFSDEAMRAHAVLLGVWLRRSMIEQDPDPVRPPAAERLVRAYAALIERDHATGKPMADFARALGVTPTHLTRTCRQCAGMSASQLLTQRILHAARSLLEHSDHPFNRIAAMLGFRSAAYFSRFMLHHTGQTPTQLRRESHGAPMPQAGERGFG</sequence>
<dbReference type="InterPro" id="IPR009057">
    <property type="entry name" value="Homeodomain-like_sf"/>
</dbReference>
<evidence type="ECO:0000256" key="4">
    <source>
        <dbReference type="SAM" id="MobiDB-lite"/>
    </source>
</evidence>
<keyword evidence="7" id="KW-1185">Reference proteome</keyword>
<dbReference type="Gene3D" id="1.10.10.60">
    <property type="entry name" value="Homeodomain-like"/>
    <property type="match status" value="1"/>
</dbReference>
<dbReference type="SUPFAM" id="SSF46689">
    <property type="entry name" value="Homeodomain-like"/>
    <property type="match status" value="1"/>
</dbReference>
<proteinExistence type="predicted"/>
<dbReference type="SMART" id="SM00342">
    <property type="entry name" value="HTH_ARAC"/>
    <property type="match status" value="1"/>
</dbReference>
<reference evidence="6 7" key="1">
    <citation type="submission" date="2016-11" db="EMBL/GenBank/DDBJ databases">
        <authorList>
            <person name="Varghese N."/>
            <person name="Submissions S."/>
        </authorList>
    </citation>
    <scope>NUCLEOTIDE SEQUENCE [LARGE SCALE GENOMIC DNA]</scope>
    <source>
        <strain evidence="6 7">DSM 28249</strain>
    </source>
</reference>
<evidence type="ECO:0000259" key="5">
    <source>
        <dbReference type="PROSITE" id="PS01124"/>
    </source>
</evidence>
<dbReference type="InterPro" id="IPR018060">
    <property type="entry name" value="HTH_AraC"/>
</dbReference>
<evidence type="ECO:0000313" key="6">
    <source>
        <dbReference type="EMBL" id="SHM23671.1"/>
    </source>
</evidence>
<dbReference type="PANTHER" id="PTHR11019">
    <property type="entry name" value="HTH-TYPE TRANSCRIPTIONAL REGULATOR NIMR"/>
    <property type="match status" value="1"/>
</dbReference>
<evidence type="ECO:0000256" key="1">
    <source>
        <dbReference type="ARBA" id="ARBA00023015"/>
    </source>
</evidence>
<dbReference type="PROSITE" id="PS01124">
    <property type="entry name" value="HTH_ARAC_FAMILY_2"/>
    <property type="match status" value="1"/>
</dbReference>
<evidence type="ECO:0000256" key="2">
    <source>
        <dbReference type="ARBA" id="ARBA00023125"/>
    </source>
</evidence>
<feature type="domain" description="HTH araC/xylS-type" evidence="5">
    <location>
        <begin position="154"/>
        <end position="252"/>
    </location>
</feature>
<dbReference type="EMBL" id="FRCB01000005">
    <property type="protein sequence ID" value="SHM23671.1"/>
    <property type="molecule type" value="Genomic_DNA"/>
</dbReference>
<protein>
    <submittedName>
        <fullName evidence="6">AraC family transcriptional regulator, transcriptional activator of pobA</fullName>
    </submittedName>
</protein>
<dbReference type="InterPro" id="IPR037923">
    <property type="entry name" value="HTH-like"/>
</dbReference>
<gene>
    <name evidence="6" type="ORF">SAMN05443432_105266</name>
</gene>
<dbReference type="Pfam" id="PF12833">
    <property type="entry name" value="HTH_18"/>
    <property type="match status" value="1"/>
</dbReference>
<dbReference type="SUPFAM" id="SSF51215">
    <property type="entry name" value="Regulatory protein AraC"/>
    <property type="match status" value="1"/>
</dbReference>
<evidence type="ECO:0000313" key="7">
    <source>
        <dbReference type="Proteomes" id="UP000322545"/>
    </source>
</evidence>
<dbReference type="PANTHER" id="PTHR11019:SF199">
    <property type="entry name" value="HTH-TYPE TRANSCRIPTIONAL REGULATOR NIMR"/>
    <property type="match status" value="1"/>
</dbReference>
<dbReference type="Proteomes" id="UP000322545">
    <property type="component" value="Unassembled WGS sequence"/>
</dbReference>
<keyword evidence="3" id="KW-0804">Transcription</keyword>
<dbReference type="AlphaFoldDB" id="A0A1M7H546"/>
<keyword evidence="2" id="KW-0238">DNA-binding</keyword>